<protein>
    <submittedName>
        <fullName evidence="5">Histone-fold-containing protein</fullName>
    </submittedName>
</protein>
<dbReference type="Gene3D" id="1.10.20.10">
    <property type="entry name" value="Histone, subunit A"/>
    <property type="match status" value="1"/>
</dbReference>
<dbReference type="EMBL" id="MU070163">
    <property type="protein sequence ID" value="KAF5829419.1"/>
    <property type="molecule type" value="Genomic_DNA"/>
</dbReference>
<name>A0ABQ7G4B9_DUNSA</name>
<dbReference type="Proteomes" id="UP000815325">
    <property type="component" value="Unassembled WGS sequence"/>
</dbReference>
<proteinExistence type="predicted"/>
<dbReference type="SUPFAM" id="SSF47113">
    <property type="entry name" value="Histone-fold"/>
    <property type="match status" value="1"/>
</dbReference>
<accession>A0ABQ7G4B9</accession>
<keyword evidence="6" id="KW-1185">Reference proteome</keyword>
<organism evidence="5 6">
    <name type="scientific">Dunaliella salina</name>
    <name type="common">Green alga</name>
    <name type="synonym">Protococcus salinus</name>
    <dbReference type="NCBI Taxonomy" id="3046"/>
    <lineage>
        <taxon>Eukaryota</taxon>
        <taxon>Viridiplantae</taxon>
        <taxon>Chlorophyta</taxon>
        <taxon>core chlorophytes</taxon>
        <taxon>Chlorophyceae</taxon>
        <taxon>CS clade</taxon>
        <taxon>Chlamydomonadales</taxon>
        <taxon>Dunaliellaceae</taxon>
        <taxon>Dunaliella</taxon>
    </lineage>
</organism>
<dbReference type="InterPro" id="IPR003958">
    <property type="entry name" value="CBFA_NFYB_domain"/>
</dbReference>
<dbReference type="PANTHER" id="PTHR46138">
    <property type="entry name" value="PROTEIN DR1"/>
    <property type="match status" value="1"/>
</dbReference>
<sequence length="185" mass="20091">MDGPTDKEEVLLPKATISKLIKDTLSGRDMRMAGDTTEMIVDCCTEFIQLVSSEANEVSTREKKQTIGPEHVLKALKELDFEEFVGDVQSAWDQFKEESKVGHANRANLRRTGADREGLTAEQQIELQQQMFAAARAQTSTSADNAAQMAAAYQQAQMAALRSNSTGREGSGGPAATPITPLEPC</sequence>
<keyword evidence="2" id="KW-0539">Nucleus</keyword>
<feature type="region of interest" description="Disordered" evidence="3">
    <location>
        <begin position="160"/>
        <end position="185"/>
    </location>
</feature>
<comment type="caution">
    <text evidence="5">The sequence shown here is derived from an EMBL/GenBank/DDBJ whole genome shotgun (WGS) entry which is preliminary data.</text>
</comment>
<dbReference type="InterPro" id="IPR009072">
    <property type="entry name" value="Histone-fold"/>
</dbReference>
<evidence type="ECO:0000313" key="6">
    <source>
        <dbReference type="Proteomes" id="UP000815325"/>
    </source>
</evidence>
<dbReference type="PANTHER" id="PTHR46138:SF1">
    <property type="entry name" value="PROTEIN DR1"/>
    <property type="match status" value="1"/>
</dbReference>
<comment type="subcellular location">
    <subcellularLocation>
        <location evidence="1">Nucleus</location>
    </subcellularLocation>
</comment>
<dbReference type="CDD" id="cd22905">
    <property type="entry name" value="HFD_Dr1"/>
    <property type="match status" value="1"/>
</dbReference>
<dbReference type="InterPro" id="IPR042225">
    <property type="entry name" value="Ncb2"/>
</dbReference>
<reference evidence="5" key="1">
    <citation type="submission" date="2017-08" db="EMBL/GenBank/DDBJ databases">
        <authorList>
            <person name="Polle J.E."/>
            <person name="Barry K."/>
            <person name="Cushman J."/>
            <person name="Schmutz J."/>
            <person name="Tran D."/>
            <person name="Hathwaick L.T."/>
            <person name="Yim W.C."/>
            <person name="Jenkins J."/>
            <person name="Mckie-Krisberg Z.M."/>
            <person name="Prochnik S."/>
            <person name="Lindquist E."/>
            <person name="Dockter R.B."/>
            <person name="Adam C."/>
            <person name="Molina H."/>
            <person name="Bunkerborg J."/>
            <person name="Jin E."/>
            <person name="Buchheim M."/>
            <person name="Magnuson J."/>
        </authorList>
    </citation>
    <scope>NUCLEOTIDE SEQUENCE</scope>
    <source>
        <strain evidence="5">CCAP 19/18</strain>
    </source>
</reference>
<gene>
    <name evidence="5" type="ORF">DUNSADRAFT_16100</name>
</gene>
<evidence type="ECO:0000256" key="2">
    <source>
        <dbReference type="ARBA" id="ARBA00023242"/>
    </source>
</evidence>
<dbReference type="Pfam" id="PF00808">
    <property type="entry name" value="CBFD_NFYB_HMF"/>
    <property type="match status" value="1"/>
</dbReference>
<feature type="domain" description="Transcription factor CBF/NF-Y/archaeal histone" evidence="4">
    <location>
        <begin position="12"/>
        <end position="76"/>
    </location>
</feature>
<evidence type="ECO:0000256" key="3">
    <source>
        <dbReference type="SAM" id="MobiDB-lite"/>
    </source>
</evidence>
<evidence type="ECO:0000256" key="1">
    <source>
        <dbReference type="ARBA" id="ARBA00004123"/>
    </source>
</evidence>
<evidence type="ECO:0000259" key="4">
    <source>
        <dbReference type="Pfam" id="PF00808"/>
    </source>
</evidence>
<evidence type="ECO:0000313" key="5">
    <source>
        <dbReference type="EMBL" id="KAF5829419.1"/>
    </source>
</evidence>